<evidence type="ECO:0000256" key="4">
    <source>
        <dbReference type="ARBA" id="ARBA00022833"/>
    </source>
</evidence>
<keyword evidence="2 6" id="KW-0479">Metal-binding</keyword>
<dbReference type="Gene3D" id="1.10.1370.20">
    <property type="entry name" value="Oligoendopeptidase f, C-terminal domain"/>
    <property type="match status" value="1"/>
</dbReference>
<evidence type="ECO:0000256" key="3">
    <source>
        <dbReference type="ARBA" id="ARBA00022801"/>
    </source>
</evidence>
<feature type="domain" description="Oligopeptidase F N-terminal" evidence="8">
    <location>
        <begin position="118"/>
        <end position="186"/>
    </location>
</feature>
<dbReference type="EMBL" id="CP001940">
    <property type="protein sequence ID" value="ADH85668.1"/>
    <property type="molecule type" value="Genomic_DNA"/>
</dbReference>
<name>D6Z293_DESAT</name>
<keyword evidence="3 6" id="KW-0378">Hydrolase</keyword>
<dbReference type="InterPro" id="IPR001567">
    <property type="entry name" value="Pept_M3A_M3B_dom"/>
</dbReference>
<dbReference type="KEGG" id="dak:DaAHT2_0965"/>
<dbReference type="HOGENOM" id="CLU_021290_3_0_7"/>
<keyword evidence="10" id="KW-1185">Reference proteome</keyword>
<dbReference type="STRING" id="589865.DaAHT2_0965"/>
<organism evidence="9 10">
    <name type="scientific">Desulfurivibrio alkaliphilus (strain DSM 19089 / UNIQEM U267 / AHT2)</name>
    <dbReference type="NCBI Taxonomy" id="589865"/>
    <lineage>
        <taxon>Bacteria</taxon>
        <taxon>Pseudomonadati</taxon>
        <taxon>Thermodesulfobacteriota</taxon>
        <taxon>Desulfobulbia</taxon>
        <taxon>Desulfobulbales</taxon>
        <taxon>Desulfobulbaceae</taxon>
        <taxon>Desulfurivibrio</taxon>
    </lineage>
</organism>
<dbReference type="Gene3D" id="1.20.140.70">
    <property type="entry name" value="Oligopeptidase f, N-terminal domain"/>
    <property type="match status" value="1"/>
</dbReference>
<evidence type="ECO:0000313" key="9">
    <source>
        <dbReference type="EMBL" id="ADH85668.1"/>
    </source>
</evidence>
<keyword evidence="5 6" id="KW-0482">Metalloprotease</keyword>
<evidence type="ECO:0000256" key="6">
    <source>
        <dbReference type="RuleBase" id="RU003435"/>
    </source>
</evidence>
<dbReference type="GO" id="GO:0046872">
    <property type="term" value="F:metal ion binding"/>
    <property type="evidence" value="ECO:0007669"/>
    <property type="project" value="UniProtKB-UniRule"/>
</dbReference>
<accession>D6Z293</accession>
<sequence length="590" mass="66798">MSTELNVQLGTTDIVWQLEDLYHSPDDPTLAADLSACEEEAGAIRAEFAGRLAALEPTALLHLVRRLETLEARLGRAATYAYLNFATQTKDAAAGALLQKIREAGSRASKETVFFELEWSRLEAAVAEQLMAAPELAPYRHHLASLRRYAPHLLSDAEETLLIERAPAGRSSWTTLFDKVMGHLQFGESGRSEEEVLSDLYLPDRDLRRQAAAELTAGLGSQLHVLTHSFNTLLADKMIDDRQRRYPNWLSSMNLYNELNDTTVETLITAVTARYDIPQRYYRLKRQLLGLDELLDYDRYAPLPDLPTTTVNWEQCRKLVLEAFAEFSPDMAANAELFFQRRWIHAPLLEGKRGGAFAHPAVPEVHPYIMVNYTGNLRDISTVAHELGHGVHQYLAAAQGYYNSSTTLVLAETASVFAELLLFKRQLALIEKPEARRAFTCQKLESIFATVFRQIAMNRFEDRVHNARRQEGELSSEQISAQWRASQEEMFADSVRLTTDYDTWWSYIPHFLSTPGYVYSYAFGELLVLALFKLYQQNPADFVPKYLELLKNGGSASPYQLVKPFGVNLDDPAFWAGGLQVIDEMLQEVE</sequence>
<dbReference type="CDD" id="cd09610">
    <property type="entry name" value="M3B_PepF"/>
    <property type="match status" value="1"/>
</dbReference>
<gene>
    <name evidence="9" type="ordered locus">DaAHT2_0965</name>
</gene>
<dbReference type="GO" id="GO:0006518">
    <property type="term" value="P:peptide metabolic process"/>
    <property type="evidence" value="ECO:0007669"/>
    <property type="project" value="TreeGrafter"/>
</dbReference>
<protein>
    <submittedName>
        <fullName evidence="9">Peptidase M3A and M3B thimet/oligopeptidase F</fullName>
    </submittedName>
</protein>
<dbReference type="SUPFAM" id="SSF55486">
    <property type="entry name" value="Metalloproteases ('zincins'), catalytic domain"/>
    <property type="match status" value="1"/>
</dbReference>
<evidence type="ECO:0000259" key="8">
    <source>
        <dbReference type="Pfam" id="PF08439"/>
    </source>
</evidence>
<feature type="domain" description="Peptidase M3A/M3B catalytic" evidence="7">
    <location>
        <begin position="201"/>
        <end position="576"/>
    </location>
</feature>
<evidence type="ECO:0000256" key="1">
    <source>
        <dbReference type="ARBA" id="ARBA00022670"/>
    </source>
</evidence>
<dbReference type="PANTHER" id="PTHR11804">
    <property type="entry name" value="PROTEASE M3 THIMET OLIGOPEPTIDASE-RELATED"/>
    <property type="match status" value="1"/>
</dbReference>
<comment type="cofactor">
    <cofactor evidence="6">
        <name>Zn(2+)</name>
        <dbReference type="ChEBI" id="CHEBI:29105"/>
    </cofactor>
    <text evidence="6">Binds 1 zinc ion.</text>
</comment>
<dbReference type="InParanoid" id="D6Z293"/>
<evidence type="ECO:0000259" key="7">
    <source>
        <dbReference type="Pfam" id="PF01432"/>
    </source>
</evidence>
<dbReference type="RefSeq" id="WP_013163198.1">
    <property type="nucleotide sequence ID" value="NC_014216.1"/>
</dbReference>
<dbReference type="GO" id="GO:0004222">
    <property type="term" value="F:metalloendopeptidase activity"/>
    <property type="evidence" value="ECO:0007669"/>
    <property type="project" value="InterPro"/>
</dbReference>
<dbReference type="Proteomes" id="UP000001508">
    <property type="component" value="Chromosome"/>
</dbReference>
<dbReference type="InterPro" id="IPR045090">
    <property type="entry name" value="Pept_M3A_M3B"/>
</dbReference>
<dbReference type="InterPro" id="IPR013647">
    <property type="entry name" value="OligopepF_N_dom"/>
</dbReference>
<evidence type="ECO:0000256" key="5">
    <source>
        <dbReference type="ARBA" id="ARBA00023049"/>
    </source>
</evidence>
<comment type="similarity">
    <text evidence="6">Belongs to the peptidase M3 family.</text>
</comment>
<keyword evidence="4 6" id="KW-0862">Zinc</keyword>
<dbReference type="OrthoDB" id="9766487at2"/>
<dbReference type="InterPro" id="IPR042088">
    <property type="entry name" value="OligoPept_F_C"/>
</dbReference>
<dbReference type="GO" id="GO:0006508">
    <property type="term" value="P:proteolysis"/>
    <property type="evidence" value="ECO:0007669"/>
    <property type="project" value="UniProtKB-KW"/>
</dbReference>
<dbReference type="PANTHER" id="PTHR11804:SF5">
    <property type="entry name" value="OLIGOENDOPEPTIDASE F"/>
    <property type="match status" value="1"/>
</dbReference>
<dbReference type="AlphaFoldDB" id="D6Z293"/>
<evidence type="ECO:0000313" key="10">
    <source>
        <dbReference type="Proteomes" id="UP000001508"/>
    </source>
</evidence>
<proteinExistence type="inferred from homology"/>
<dbReference type="Pfam" id="PF08439">
    <property type="entry name" value="Peptidase_M3_N"/>
    <property type="match status" value="1"/>
</dbReference>
<evidence type="ECO:0000256" key="2">
    <source>
        <dbReference type="ARBA" id="ARBA00022723"/>
    </source>
</evidence>
<reference evidence="10" key="1">
    <citation type="submission" date="2010-02" db="EMBL/GenBank/DDBJ databases">
        <title>Complete sequence of Desulfurivibrio alkaliphilus AHT2.</title>
        <authorList>
            <consortium name="US DOE Joint Genome Institute"/>
            <person name="Pitluck S."/>
            <person name="Chertkov O."/>
            <person name="Detter J.C."/>
            <person name="Han C."/>
            <person name="Tapia R."/>
            <person name="Larimer F."/>
            <person name="Land M."/>
            <person name="Hauser L."/>
            <person name="Kyrpides N."/>
            <person name="Mikhailova N."/>
            <person name="Sorokin D.Y."/>
            <person name="Muyzer G."/>
            <person name="Woyke T."/>
        </authorList>
    </citation>
    <scope>NUCLEOTIDE SEQUENCE [LARGE SCALE GENOMIC DNA]</scope>
    <source>
        <strain evidence="10">DSM 19089 / UNIQEM U267 / AHT2</strain>
    </source>
</reference>
<dbReference type="Pfam" id="PF01432">
    <property type="entry name" value="Peptidase_M3"/>
    <property type="match status" value="1"/>
</dbReference>
<dbReference type="eggNOG" id="COG1164">
    <property type="taxonomic scope" value="Bacteria"/>
</dbReference>
<keyword evidence="1 6" id="KW-0645">Protease</keyword>